<dbReference type="EMBL" id="CCXS01000001">
    <property type="protein sequence ID" value="CEG22797.1"/>
    <property type="molecule type" value="Genomic_DNA"/>
</dbReference>
<evidence type="ECO:0000313" key="1">
    <source>
        <dbReference type="EMBL" id="CEG22797.1"/>
    </source>
</evidence>
<dbReference type="OrthoDB" id="2735059at2"/>
<dbReference type="STRING" id="1499687.BN1080_01732"/>
<dbReference type="AlphaFoldDB" id="A0A098ELV9"/>
<sequence length="126" mass="14829">MRVPWYETIGLAMKMPDAKFSGTLLIPAFHFYEEYNDVFDKVSSLEMTLISEEEKPFEVILKFVNVSSLQLTGFGNAYNQLLGFHITDLKEYRVEKERRYLIEDYEDDSVSFYCEKIEILNEAIET</sequence>
<organism evidence="1 2">
    <name type="scientific">Planococcus massiliensis</name>
    <dbReference type="NCBI Taxonomy" id="1499687"/>
    <lineage>
        <taxon>Bacteria</taxon>
        <taxon>Bacillati</taxon>
        <taxon>Bacillota</taxon>
        <taxon>Bacilli</taxon>
        <taxon>Bacillales</taxon>
        <taxon>Caryophanaceae</taxon>
        <taxon>Planococcus</taxon>
    </lineage>
</organism>
<accession>A0A098ELV9</accession>
<protein>
    <submittedName>
        <fullName evidence="1">Uncharacterized protein</fullName>
    </submittedName>
</protein>
<evidence type="ECO:0000313" key="2">
    <source>
        <dbReference type="Proteomes" id="UP000043699"/>
    </source>
</evidence>
<proteinExistence type="predicted"/>
<dbReference type="RefSeq" id="WP_052651621.1">
    <property type="nucleotide sequence ID" value="NZ_CCXS01000001.1"/>
</dbReference>
<keyword evidence="2" id="KW-1185">Reference proteome</keyword>
<gene>
    <name evidence="1" type="ORF">BN1080_01732</name>
</gene>
<dbReference type="Proteomes" id="UP000043699">
    <property type="component" value="Unassembled WGS sequence"/>
</dbReference>
<name>A0A098ELV9_9BACL</name>
<reference evidence="1 2" key="1">
    <citation type="submission" date="2014-09" db="EMBL/GenBank/DDBJ databases">
        <authorList>
            <person name="Urmite Genomes Urmite Genomes"/>
        </authorList>
    </citation>
    <scope>NUCLEOTIDE SEQUENCE [LARGE SCALE GENOMIC DNA]</scope>
    <source>
        <strain evidence="1 2">ES2</strain>
    </source>
</reference>